<gene>
    <name evidence="1" type="ORF">BAE44_0000370</name>
</gene>
<evidence type="ECO:0000313" key="1">
    <source>
        <dbReference type="EMBL" id="OEL38611.1"/>
    </source>
</evidence>
<dbReference type="AlphaFoldDB" id="A0A1E5WMG8"/>
<reference evidence="1 2" key="1">
    <citation type="submission" date="2016-09" db="EMBL/GenBank/DDBJ databases">
        <title>The draft genome of Dichanthelium oligosanthes: A C3 panicoid grass species.</title>
        <authorList>
            <person name="Studer A.J."/>
            <person name="Schnable J.C."/>
            <person name="Brutnell T.P."/>
        </authorList>
    </citation>
    <scope>NUCLEOTIDE SEQUENCE [LARGE SCALE GENOMIC DNA]</scope>
    <source>
        <strain evidence="2">cv. Kellogg 1175</strain>
        <tissue evidence="1">Leaf</tissue>
    </source>
</reference>
<dbReference type="Proteomes" id="UP000095767">
    <property type="component" value="Unassembled WGS sequence"/>
</dbReference>
<accession>A0A1E5WMG8</accession>
<organism evidence="1 2">
    <name type="scientific">Dichanthelium oligosanthes</name>
    <dbReference type="NCBI Taxonomy" id="888268"/>
    <lineage>
        <taxon>Eukaryota</taxon>
        <taxon>Viridiplantae</taxon>
        <taxon>Streptophyta</taxon>
        <taxon>Embryophyta</taxon>
        <taxon>Tracheophyta</taxon>
        <taxon>Spermatophyta</taxon>
        <taxon>Magnoliopsida</taxon>
        <taxon>Liliopsida</taxon>
        <taxon>Poales</taxon>
        <taxon>Poaceae</taxon>
        <taxon>PACMAD clade</taxon>
        <taxon>Panicoideae</taxon>
        <taxon>Panicodae</taxon>
        <taxon>Paniceae</taxon>
        <taxon>Dichantheliinae</taxon>
        <taxon>Dichanthelium</taxon>
    </lineage>
</organism>
<proteinExistence type="predicted"/>
<keyword evidence="2" id="KW-1185">Reference proteome</keyword>
<dbReference type="EMBL" id="LWDX02001129">
    <property type="protein sequence ID" value="OEL38611.1"/>
    <property type="molecule type" value="Genomic_DNA"/>
</dbReference>
<evidence type="ECO:0000313" key="2">
    <source>
        <dbReference type="Proteomes" id="UP000095767"/>
    </source>
</evidence>
<feature type="non-terminal residue" evidence="1">
    <location>
        <position position="1"/>
    </location>
</feature>
<protein>
    <submittedName>
        <fullName evidence="1">Uncharacterized protein</fullName>
    </submittedName>
</protein>
<sequence>LCSISAICRHADATTAFPAVLCLMQPYTWPTGCHLYLQVCFLALPSYLETYLAFCFSSLNATLGFNQASF</sequence>
<comment type="caution">
    <text evidence="1">The sequence shown here is derived from an EMBL/GenBank/DDBJ whole genome shotgun (WGS) entry which is preliminary data.</text>
</comment>
<name>A0A1E5WMG8_9POAL</name>